<dbReference type="AlphaFoldDB" id="A0A4R5BCG3"/>
<dbReference type="RefSeq" id="WP_131895712.1">
    <property type="nucleotide sequence ID" value="NZ_SMKU01000108.1"/>
</dbReference>
<organism evidence="3 4">
    <name type="scientific">Actinomadura rubrisoli</name>
    <dbReference type="NCBI Taxonomy" id="2530368"/>
    <lineage>
        <taxon>Bacteria</taxon>
        <taxon>Bacillati</taxon>
        <taxon>Actinomycetota</taxon>
        <taxon>Actinomycetes</taxon>
        <taxon>Streptosporangiales</taxon>
        <taxon>Thermomonosporaceae</taxon>
        <taxon>Actinomadura</taxon>
    </lineage>
</organism>
<evidence type="ECO:0000256" key="1">
    <source>
        <dbReference type="SAM" id="MobiDB-lite"/>
    </source>
</evidence>
<protein>
    <submittedName>
        <fullName evidence="3">Uncharacterized protein</fullName>
    </submittedName>
</protein>
<feature type="signal peptide" evidence="2">
    <location>
        <begin position="1"/>
        <end position="28"/>
    </location>
</feature>
<keyword evidence="2" id="KW-0732">Signal</keyword>
<reference evidence="3 4" key="1">
    <citation type="submission" date="2019-03" db="EMBL/GenBank/DDBJ databases">
        <title>Draft genome sequences of novel Actinobacteria.</title>
        <authorList>
            <person name="Sahin N."/>
            <person name="Ay H."/>
            <person name="Saygin H."/>
        </authorList>
    </citation>
    <scope>NUCLEOTIDE SEQUENCE [LARGE SCALE GENOMIC DNA]</scope>
    <source>
        <strain evidence="3 4">H3C3</strain>
    </source>
</reference>
<sequence>MSRGRRFLVAGAVVAAVAGLTGSGSALAQGEDKDPGPFKDAHVTGDAWLKFPADPEYPYRRFIVDAHGAPWKVVNGKIVFGAARGTVTYDHYSPDVPGGPSKHHWGTIKVDYVMATGPVAVVSGIRQDKVPENEKRANFTFYQSPLGHKYDRMGFSWGVTLAQCQQMGSGPAPFSTNSSGPFGKWLKGYTVKDAPLPIPKGEFEPPDNPPDCKFTTD</sequence>
<dbReference type="PROSITE" id="PS51318">
    <property type="entry name" value="TAT"/>
    <property type="match status" value="1"/>
</dbReference>
<dbReference type="OrthoDB" id="3471188at2"/>
<feature type="chain" id="PRO_5020774577" evidence="2">
    <location>
        <begin position="29"/>
        <end position="217"/>
    </location>
</feature>
<evidence type="ECO:0000313" key="3">
    <source>
        <dbReference type="EMBL" id="TDD83831.1"/>
    </source>
</evidence>
<dbReference type="InterPro" id="IPR006311">
    <property type="entry name" value="TAT_signal"/>
</dbReference>
<name>A0A4R5BCG3_9ACTN</name>
<comment type="caution">
    <text evidence="3">The sequence shown here is derived from an EMBL/GenBank/DDBJ whole genome shotgun (WGS) entry which is preliminary data.</text>
</comment>
<evidence type="ECO:0000313" key="4">
    <source>
        <dbReference type="Proteomes" id="UP000294513"/>
    </source>
</evidence>
<keyword evidence="4" id="KW-1185">Reference proteome</keyword>
<evidence type="ECO:0000256" key="2">
    <source>
        <dbReference type="SAM" id="SignalP"/>
    </source>
</evidence>
<dbReference type="Proteomes" id="UP000294513">
    <property type="component" value="Unassembled WGS sequence"/>
</dbReference>
<dbReference type="EMBL" id="SMKU01000108">
    <property type="protein sequence ID" value="TDD83831.1"/>
    <property type="molecule type" value="Genomic_DNA"/>
</dbReference>
<feature type="region of interest" description="Disordered" evidence="1">
    <location>
        <begin position="196"/>
        <end position="217"/>
    </location>
</feature>
<accession>A0A4R5BCG3</accession>
<proteinExistence type="predicted"/>
<gene>
    <name evidence="3" type="ORF">E1298_20745</name>
</gene>